<dbReference type="Proteomes" id="UP001201980">
    <property type="component" value="Unassembled WGS sequence"/>
</dbReference>
<comment type="caution">
    <text evidence="2">The sequence shown here is derived from an EMBL/GenBank/DDBJ whole genome shotgun (WGS) entry which is preliminary data.</text>
</comment>
<name>A0AAD5WUW5_9PEZI</name>
<accession>A0AAD5WUW5</accession>
<evidence type="ECO:0000313" key="3">
    <source>
        <dbReference type="Proteomes" id="UP001201980"/>
    </source>
</evidence>
<feature type="region of interest" description="Disordered" evidence="1">
    <location>
        <begin position="161"/>
        <end position="188"/>
    </location>
</feature>
<evidence type="ECO:0000256" key="1">
    <source>
        <dbReference type="SAM" id="MobiDB-lite"/>
    </source>
</evidence>
<dbReference type="EMBL" id="JAKWBI020000065">
    <property type="protein sequence ID" value="KAJ2903973.1"/>
    <property type="molecule type" value="Genomic_DNA"/>
</dbReference>
<sequence>MAYDPYYSYDYYYGSNPVVRPCARYSSTSAADRYYYKASDPSPSSSSPYYYVRESTAPAGASDEASDWEVNIRDRRPCCGTTRYRVASRPGAATSSSSSSSASSGRRYYNCYLDDRDGKGTEREREYYSRTKTTYELPSSGRCSSPRRCSVPGCRATCCPDCDGEGGAGSRRIRSRTYSRSSSSSRWR</sequence>
<keyword evidence="3" id="KW-1185">Reference proteome</keyword>
<dbReference type="AlphaFoldDB" id="A0AAD5WUW5"/>
<feature type="compositionally biased region" description="Low complexity" evidence="1">
    <location>
        <begin position="178"/>
        <end position="188"/>
    </location>
</feature>
<evidence type="ECO:0000313" key="2">
    <source>
        <dbReference type="EMBL" id="KAJ2903973.1"/>
    </source>
</evidence>
<gene>
    <name evidence="2" type="ORF">MKZ38_009028</name>
</gene>
<organism evidence="2 3">
    <name type="scientific">Zalerion maritima</name>
    <dbReference type="NCBI Taxonomy" id="339359"/>
    <lineage>
        <taxon>Eukaryota</taxon>
        <taxon>Fungi</taxon>
        <taxon>Dikarya</taxon>
        <taxon>Ascomycota</taxon>
        <taxon>Pezizomycotina</taxon>
        <taxon>Sordariomycetes</taxon>
        <taxon>Lulworthiomycetidae</taxon>
        <taxon>Lulworthiales</taxon>
        <taxon>Lulworthiaceae</taxon>
        <taxon>Zalerion</taxon>
    </lineage>
</organism>
<protein>
    <submittedName>
        <fullName evidence="2">Uncharacterized protein</fullName>
    </submittedName>
</protein>
<proteinExistence type="predicted"/>
<reference evidence="2" key="1">
    <citation type="submission" date="2022-07" db="EMBL/GenBank/DDBJ databases">
        <title>Draft genome sequence of Zalerion maritima ATCC 34329, a (micro)plastics degrading marine fungus.</title>
        <authorList>
            <person name="Paco A."/>
            <person name="Goncalves M.F.M."/>
            <person name="Rocha-Santos T.A.P."/>
            <person name="Alves A."/>
        </authorList>
    </citation>
    <scope>NUCLEOTIDE SEQUENCE</scope>
    <source>
        <strain evidence="2">ATCC 34329</strain>
    </source>
</reference>